<dbReference type="InterPro" id="IPR004960">
    <property type="entry name" value="LipA_acyltrans"/>
</dbReference>
<dbReference type="RefSeq" id="WP_035630479.1">
    <property type="nucleotide sequence ID" value="NZ_AVCS01000028.1"/>
</dbReference>
<evidence type="ECO:0000256" key="2">
    <source>
        <dbReference type="ARBA" id="ARBA00022475"/>
    </source>
</evidence>
<dbReference type="CDD" id="cd07984">
    <property type="entry name" value="LPLAT_LABLAT-like"/>
    <property type="match status" value="1"/>
</dbReference>
<dbReference type="PIRSF" id="PIRSF026649">
    <property type="entry name" value="MsbB"/>
    <property type="match status" value="1"/>
</dbReference>
<proteinExistence type="predicted"/>
<evidence type="ECO:0000313" key="8">
    <source>
        <dbReference type="EMBL" id="KGO95955.1"/>
    </source>
</evidence>
<keyword evidence="7" id="KW-0812">Transmembrane</keyword>
<protein>
    <submittedName>
        <fullName evidence="8">Lipid A biosynthesis acyltransferase</fullName>
    </submittedName>
</protein>
<evidence type="ECO:0000256" key="6">
    <source>
        <dbReference type="ARBA" id="ARBA00023315"/>
    </source>
</evidence>
<evidence type="ECO:0000256" key="7">
    <source>
        <dbReference type="SAM" id="Phobius"/>
    </source>
</evidence>
<evidence type="ECO:0000256" key="5">
    <source>
        <dbReference type="ARBA" id="ARBA00023136"/>
    </source>
</evidence>
<dbReference type="PATRIC" id="fig|1107311.5.peg.3178"/>
<dbReference type="STRING" id="1107311.Q767_09770"/>
<gene>
    <name evidence="8" type="ORF">Q767_09770</name>
</gene>
<reference evidence="8 9" key="2">
    <citation type="journal article" date="2015" name="Stand. Genomic Sci.">
        <title>High quality draft genomic sequence of Flavobacterium enshiense DK69(T) and comparison among Flavobacterium genomes.</title>
        <authorList>
            <person name="Zeng Z."/>
            <person name="Chen C."/>
            <person name="Du H."/>
            <person name="Wang G."/>
            <person name="Li M."/>
        </authorList>
    </citation>
    <scope>NUCLEOTIDE SEQUENCE [LARGE SCALE GENOMIC DNA]</scope>
    <source>
        <strain evidence="8 9">DK69</strain>
    </source>
</reference>
<dbReference type="GO" id="GO:0016746">
    <property type="term" value="F:acyltransferase activity"/>
    <property type="evidence" value="ECO:0007669"/>
    <property type="project" value="UniProtKB-KW"/>
</dbReference>
<keyword evidence="4 8" id="KW-0808">Transferase</keyword>
<keyword evidence="2" id="KW-1003">Cell membrane</keyword>
<comment type="caution">
    <text evidence="8">The sequence shown here is derived from an EMBL/GenBank/DDBJ whole genome shotgun (WGS) entry which is preliminary data.</text>
</comment>
<organism evidence="8 9">
    <name type="scientific">Flavobacterium enshiense DK69</name>
    <dbReference type="NCBI Taxonomy" id="1107311"/>
    <lineage>
        <taxon>Bacteria</taxon>
        <taxon>Pseudomonadati</taxon>
        <taxon>Bacteroidota</taxon>
        <taxon>Flavobacteriia</taxon>
        <taxon>Flavobacteriales</taxon>
        <taxon>Flavobacteriaceae</taxon>
        <taxon>Flavobacterium</taxon>
    </lineage>
</organism>
<dbReference type="AlphaFoldDB" id="A0A0A2N678"/>
<evidence type="ECO:0000256" key="4">
    <source>
        <dbReference type="ARBA" id="ARBA00022679"/>
    </source>
</evidence>
<keyword evidence="3" id="KW-0997">Cell inner membrane</keyword>
<dbReference type="PANTHER" id="PTHR30606">
    <property type="entry name" value="LIPID A BIOSYNTHESIS LAUROYL ACYLTRANSFERASE"/>
    <property type="match status" value="1"/>
</dbReference>
<accession>A0A0A2N678</accession>
<dbReference type="Pfam" id="PF03279">
    <property type="entry name" value="Lip_A_acyltrans"/>
    <property type="match status" value="1"/>
</dbReference>
<sequence>MQLLIFVLAYPILWCISILPFRLLYFVSDCIYVLVYHIIGYRKKVVRQNLALALPHLSERERLIIEKKSYHHLVDGFMEMIKTMTISEKEMRKRFIITNMDLYQEYEAKDKSIIALSGHYASYEWLIIMNKYSKFKGYGVYKRIKNRYFDNLVRKIRSKFDATLIDTTETTPTILANHKKGIKSLYGFIADQNPKVWKAHHWTKFMGFDVPVHTGAEMLAKRLNMNVLYIKGEKLGRGRYQATFVPMVENIKEVPDYEITDMFFRMLEEQILNKPEYYLWTHKRWKHTKEA</sequence>
<dbReference type="EMBL" id="JRLZ01000008">
    <property type="protein sequence ID" value="KGO95955.1"/>
    <property type="molecule type" value="Genomic_DNA"/>
</dbReference>
<feature type="transmembrane region" description="Helical" evidence="7">
    <location>
        <begin position="6"/>
        <end position="39"/>
    </location>
</feature>
<evidence type="ECO:0000256" key="3">
    <source>
        <dbReference type="ARBA" id="ARBA00022519"/>
    </source>
</evidence>
<reference evidence="9" key="1">
    <citation type="submission" date="2013-09" db="EMBL/GenBank/DDBJ databases">
        <authorList>
            <person name="Zeng Z."/>
            <person name="Chen C."/>
        </authorList>
    </citation>
    <scope>NUCLEOTIDE SEQUENCE [LARGE SCALE GENOMIC DNA]</scope>
    <source>
        <strain evidence="9">DK69</strain>
    </source>
</reference>
<dbReference type="GO" id="GO:0005886">
    <property type="term" value="C:plasma membrane"/>
    <property type="evidence" value="ECO:0007669"/>
    <property type="project" value="UniProtKB-SubCell"/>
</dbReference>
<keyword evidence="9" id="KW-1185">Reference proteome</keyword>
<keyword evidence="5 7" id="KW-0472">Membrane</keyword>
<keyword evidence="6 8" id="KW-0012">Acyltransferase</keyword>
<dbReference type="PANTHER" id="PTHR30606:SF10">
    <property type="entry name" value="PHOSPHATIDYLINOSITOL MANNOSIDE ACYLTRANSFERASE"/>
    <property type="match status" value="1"/>
</dbReference>
<dbReference type="eggNOG" id="COG1560">
    <property type="taxonomic scope" value="Bacteria"/>
</dbReference>
<evidence type="ECO:0000256" key="1">
    <source>
        <dbReference type="ARBA" id="ARBA00004533"/>
    </source>
</evidence>
<evidence type="ECO:0000313" key="9">
    <source>
        <dbReference type="Proteomes" id="UP000030149"/>
    </source>
</evidence>
<keyword evidence="7" id="KW-1133">Transmembrane helix</keyword>
<name>A0A0A2N678_9FLAO</name>
<comment type="subcellular location">
    <subcellularLocation>
        <location evidence="1">Cell inner membrane</location>
    </subcellularLocation>
</comment>
<dbReference type="GO" id="GO:0009247">
    <property type="term" value="P:glycolipid biosynthetic process"/>
    <property type="evidence" value="ECO:0007669"/>
    <property type="project" value="UniProtKB-ARBA"/>
</dbReference>
<dbReference type="Proteomes" id="UP000030149">
    <property type="component" value="Unassembled WGS sequence"/>
</dbReference>
<dbReference type="OrthoDB" id="9801955at2"/>